<evidence type="ECO:0000259" key="2">
    <source>
        <dbReference type="Pfam" id="PF24674"/>
    </source>
</evidence>
<feature type="coiled-coil region" evidence="1">
    <location>
        <begin position="679"/>
        <end position="713"/>
    </location>
</feature>
<feature type="domain" description="DUF7656" evidence="3">
    <location>
        <begin position="911"/>
        <end position="1006"/>
    </location>
</feature>
<dbReference type="OrthoDB" id="10015728at2759"/>
<keyword evidence="5" id="KW-1185">Reference proteome</keyword>
<dbReference type="EMBL" id="CAJVCH010091388">
    <property type="protein sequence ID" value="CAG7722663.1"/>
    <property type="molecule type" value="Genomic_DNA"/>
</dbReference>
<dbReference type="Proteomes" id="UP000708208">
    <property type="component" value="Unassembled WGS sequence"/>
</dbReference>
<evidence type="ECO:0000313" key="4">
    <source>
        <dbReference type="EMBL" id="CAG7722663.1"/>
    </source>
</evidence>
<dbReference type="PANTHER" id="PTHR31594">
    <property type="entry name" value="AIG1-TYPE G DOMAIN-CONTAINING PROTEIN"/>
    <property type="match status" value="1"/>
</dbReference>
<sequence>MTYFRAFTLPTVIIAVILFQPFMSSGMEILAIGRVAQLGEFYDAIEEKFLNQLMFSKKFPPELDLVNTVDTPSTETKFQVVSSLSQKLDFLGINASLAVSLKCNAFSIDVNGEASYVNEEKTSGKFVEGFLVHKTRTVKETVDIFYEGVRPYVDDMGLKETTATHVVTGIYYGAGVTVKFTDTNQKSEDLQKIKGKLEVQFTMQQIEVKGAAELNITNGDYSNSSTYDLKISGDVPMNTIPRNAFEVVEFIKNLSMLLDEINDGKGKPILYVLTPIGELQEFYKLDYMNAKIVQSIDEGVLNQILEIFEEISKARQRLNDLQEIFNLYTEICMTPPLKKSLDDLSNAFDTRGGEFTSEIRKGLIGVRSGNDSFNLQHIIGNYTQHEYSFENVNAKLDFDFDDGLRKIQFYEAFKEKKIDYLTESAYEADLINTNNNTNIFYVLFYNLTLVDSDTVAWDDATNLFLTHLNRTWTKLKVVDCDFPLGNSHCSHLTKAVIHGFIQNRRVSSDIVHDYSLYRRSSPIRLPAMENPNPFEPEKLYEIGQMFNWKVGEFLNSFLLNEVSLNVSDEPLQNLRCEMVPSTWKDTFRALSVPPMLQVPIALNKVSLLGSGQVFTYKNQPAVDRLHLICEKQSKKFARDVDDEKIVGSLNLLSLIENTDGSHFVQAMEYAAISIVSLEKERSNTSMEDIRGILEDLKNELEAQDKNLSSDSKDVNLTSYTLRVISDIFPQSLSVPENLEEVKKTFQSIHDIFARDVTKGTAVYTLHPTTNIQLEYGIISAPRSINPAVTFNGILEFAGIFDKLPLLEGRIDEQVGFFQENAVCIPIQSREVVQTLRNSFKSSLQVWYEDLEISFSRFRETGQTLGLEGSLVAFDELNAEGEAALKTFDTIFEKTKGAIDFYNNWRNMIDGYVSSRKLWRESFYKFPNARVYFLVFKLDWINQNDATWKENRNLFEGMCQPKNSTYGTFLLDCSFFSGDFVPCKNVNRPIIHEYKDGHLFSGDYNEKVKRDEEELTELQKLALEIRNHKNESDFKLRESTRKCEGVNTNLEGMKKTVESKLKDLEGNVTRGSSIPPLGYIYIQYKYSGSVHPTELWPSTVWNNVSQNYPSITFATLMNRIG</sequence>
<comment type="caution">
    <text evidence="4">The sequence shown here is derived from an EMBL/GenBank/DDBJ whole genome shotgun (WGS) entry which is preliminary data.</text>
</comment>
<gene>
    <name evidence="4" type="ORF">AFUS01_LOCUS11788</name>
</gene>
<dbReference type="InterPro" id="IPR052090">
    <property type="entry name" value="Cytolytic_pore-forming_toxin"/>
</dbReference>
<organism evidence="4 5">
    <name type="scientific">Allacma fusca</name>
    <dbReference type="NCBI Taxonomy" id="39272"/>
    <lineage>
        <taxon>Eukaryota</taxon>
        <taxon>Metazoa</taxon>
        <taxon>Ecdysozoa</taxon>
        <taxon>Arthropoda</taxon>
        <taxon>Hexapoda</taxon>
        <taxon>Collembola</taxon>
        <taxon>Symphypleona</taxon>
        <taxon>Sminthuridae</taxon>
        <taxon>Allacma</taxon>
    </lineage>
</organism>
<protein>
    <submittedName>
        <fullName evidence="4">Uncharacterized protein</fullName>
    </submittedName>
</protein>
<dbReference type="InterPro" id="IPR056073">
    <property type="entry name" value="DUF7656"/>
</dbReference>
<evidence type="ECO:0000313" key="5">
    <source>
        <dbReference type="Proteomes" id="UP000708208"/>
    </source>
</evidence>
<dbReference type="PANTHER" id="PTHR31594:SF14">
    <property type="entry name" value="FIBRONECTIN TYPE-III DOMAIN-CONTAINING PROTEIN"/>
    <property type="match status" value="1"/>
</dbReference>
<feature type="coiled-coil region" evidence="1">
    <location>
        <begin position="1000"/>
        <end position="1066"/>
    </location>
</feature>
<dbReference type="AlphaFoldDB" id="A0A8J2JS15"/>
<proteinExistence type="predicted"/>
<feature type="domain" description="DUF7656" evidence="3">
    <location>
        <begin position="413"/>
        <end position="514"/>
    </location>
</feature>
<dbReference type="InterPro" id="IPR056072">
    <property type="entry name" value="SNTX_MACPF/CDC-like_dom"/>
</dbReference>
<keyword evidence="1" id="KW-0175">Coiled coil</keyword>
<feature type="domain" description="SNTX MACPF/CDC-like" evidence="2">
    <location>
        <begin position="31"/>
        <end position="300"/>
    </location>
</feature>
<accession>A0A8J2JS15</accession>
<evidence type="ECO:0000256" key="1">
    <source>
        <dbReference type="SAM" id="Coils"/>
    </source>
</evidence>
<reference evidence="4" key="1">
    <citation type="submission" date="2021-06" db="EMBL/GenBank/DDBJ databases">
        <authorList>
            <person name="Hodson N. C."/>
            <person name="Mongue J. A."/>
            <person name="Jaron S. K."/>
        </authorList>
    </citation>
    <scope>NUCLEOTIDE SEQUENCE</scope>
</reference>
<evidence type="ECO:0000259" key="3">
    <source>
        <dbReference type="Pfam" id="PF24676"/>
    </source>
</evidence>
<dbReference type="Pfam" id="PF24674">
    <property type="entry name" value="MACPF_SNTX"/>
    <property type="match status" value="1"/>
</dbReference>
<name>A0A8J2JS15_9HEXA</name>
<dbReference type="Pfam" id="PF24676">
    <property type="entry name" value="DUF7656"/>
    <property type="match status" value="2"/>
</dbReference>